<feature type="transmembrane region" description="Helical" evidence="18">
    <location>
        <begin position="1116"/>
        <end position="1138"/>
    </location>
</feature>
<evidence type="ECO:0000256" key="15">
    <source>
        <dbReference type="ARBA" id="ARBA00083924"/>
    </source>
</evidence>
<dbReference type="PROSITE" id="PS50261">
    <property type="entry name" value="G_PROTEIN_RECEP_F2_4"/>
    <property type="match status" value="1"/>
</dbReference>
<dbReference type="PANTHER" id="PTHR12011:SF264">
    <property type="entry name" value="ADHESION G-PROTEIN COUPLED RECEPTOR G2"/>
    <property type="match status" value="1"/>
</dbReference>
<reference evidence="22" key="2">
    <citation type="submission" date="2025-08" db="UniProtKB">
        <authorList>
            <consortium name="Ensembl"/>
        </authorList>
    </citation>
    <scope>IDENTIFICATION</scope>
</reference>
<keyword evidence="8" id="KW-0297">G-protein coupled receptor</keyword>
<keyword evidence="13" id="KW-0807">Transducer</keyword>
<feature type="region of interest" description="Disordered" evidence="17">
    <location>
        <begin position="123"/>
        <end position="183"/>
    </location>
</feature>
<dbReference type="FunFam" id="1.20.1070.10:FF:000043">
    <property type="entry name" value="adhesion G-protein coupled receptor G2 isoform X1"/>
    <property type="match status" value="1"/>
</dbReference>
<dbReference type="GO" id="GO:0007189">
    <property type="term" value="P:adenylate cyclase-activating G protein-coupled receptor signaling pathway"/>
    <property type="evidence" value="ECO:0007669"/>
    <property type="project" value="TreeGrafter"/>
</dbReference>
<feature type="chain" id="PRO_5043893795" description="Adhesion G-protein coupled receptor G2" evidence="19">
    <location>
        <begin position="37"/>
        <end position="1351"/>
    </location>
</feature>
<keyword evidence="7 18" id="KW-1133">Transmembrane helix</keyword>
<keyword evidence="4" id="KW-0597">Phosphoprotein</keyword>
<dbReference type="PRINTS" id="PR00249">
    <property type="entry name" value="GPCRSECRETIN"/>
</dbReference>
<evidence type="ECO:0000313" key="23">
    <source>
        <dbReference type="Proteomes" id="UP001501920"/>
    </source>
</evidence>
<dbReference type="InterPro" id="IPR046338">
    <property type="entry name" value="GAIN_dom_sf"/>
</dbReference>
<dbReference type="PANTHER" id="PTHR12011">
    <property type="entry name" value="ADHESION G-PROTEIN COUPLED RECEPTOR"/>
    <property type="match status" value="1"/>
</dbReference>
<dbReference type="InterPro" id="IPR000203">
    <property type="entry name" value="GPS"/>
</dbReference>
<evidence type="ECO:0000256" key="3">
    <source>
        <dbReference type="ARBA" id="ARBA00022475"/>
    </source>
</evidence>
<dbReference type="Ensembl" id="ENSPNAT00000069454.1">
    <property type="protein sequence ID" value="ENSPNAP00000044835.1"/>
    <property type="gene ID" value="ENSPNAG00000014304.2"/>
</dbReference>
<comment type="subunit">
    <text evidence="16">Heterodimer of 2 chains generated by proteolytic processing; the large extracellular N-terminal fragment and the membrane-bound C-terminal fragment predominantly remain associated and non-covalently linked. Interacts with CFTR.</text>
</comment>
<feature type="transmembrane region" description="Helical" evidence="18">
    <location>
        <begin position="1045"/>
        <end position="1062"/>
    </location>
</feature>
<dbReference type="PROSITE" id="PS50221">
    <property type="entry name" value="GAIN_B"/>
    <property type="match status" value="2"/>
</dbReference>
<keyword evidence="6 19" id="KW-0732">Signal</keyword>
<protein>
    <recommendedName>
        <fullName evidence="14">Adhesion G-protein coupled receptor G2</fullName>
    </recommendedName>
    <alternativeName>
        <fullName evidence="15">G-protein coupled receptor 64</fullName>
    </alternativeName>
</protein>
<feature type="domain" description="GAIN-B" evidence="20">
    <location>
        <begin position="583"/>
        <end position="735"/>
    </location>
</feature>
<evidence type="ECO:0000256" key="11">
    <source>
        <dbReference type="ARBA" id="ARBA00023170"/>
    </source>
</evidence>
<dbReference type="Pfam" id="PF01825">
    <property type="entry name" value="GPS"/>
    <property type="match status" value="2"/>
</dbReference>
<keyword evidence="12" id="KW-0325">Glycoprotein</keyword>
<evidence type="ECO:0000313" key="22">
    <source>
        <dbReference type="Ensembl" id="ENSPNAP00000044835.1"/>
    </source>
</evidence>
<evidence type="ECO:0000256" key="9">
    <source>
        <dbReference type="ARBA" id="ARBA00023136"/>
    </source>
</evidence>
<evidence type="ECO:0000256" key="10">
    <source>
        <dbReference type="ARBA" id="ARBA00023157"/>
    </source>
</evidence>
<comment type="similarity">
    <text evidence="2">Belongs to the G-protein coupled receptor 2 family. Adhesion G-protein coupled receptor (ADGR) subfamily.</text>
</comment>
<feature type="transmembrane region" description="Helical" evidence="18">
    <location>
        <begin position="1214"/>
        <end position="1235"/>
    </location>
</feature>
<dbReference type="Pfam" id="PF26574">
    <property type="entry name" value="GAIN_ADGRG2"/>
    <property type="match status" value="2"/>
</dbReference>
<evidence type="ECO:0000256" key="5">
    <source>
        <dbReference type="ARBA" id="ARBA00022692"/>
    </source>
</evidence>
<evidence type="ECO:0000256" key="14">
    <source>
        <dbReference type="ARBA" id="ARBA00069918"/>
    </source>
</evidence>
<evidence type="ECO:0000256" key="6">
    <source>
        <dbReference type="ARBA" id="ARBA00022729"/>
    </source>
</evidence>
<feature type="region of interest" description="Disordered" evidence="17">
    <location>
        <begin position="1306"/>
        <end position="1329"/>
    </location>
</feature>
<dbReference type="GeneTree" id="ENSGT00940000164851"/>
<name>A0AAR2IYR9_PYGNA</name>
<dbReference type="Gene3D" id="2.60.220.50">
    <property type="match status" value="2"/>
</dbReference>
<dbReference type="GO" id="GO:0016324">
    <property type="term" value="C:apical plasma membrane"/>
    <property type="evidence" value="ECO:0007669"/>
    <property type="project" value="UniProtKB-SubCell"/>
</dbReference>
<dbReference type="Proteomes" id="UP001501920">
    <property type="component" value="Chromosome 18"/>
</dbReference>
<dbReference type="FunFam" id="2.60.220.50:FF:000003">
    <property type="entry name" value="adhesion G-protein coupled receptor G2 isoform X2"/>
    <property type="match status" value="2"/>
</dbReference>
<evidence type="ECO:0000256" key="12">
    <source>
        <dbReference type="ARBA" id="ARBA00023180"/>
    </source>
</evidence>
<feature type="compositionally biased region" description="Low complexity" evidence="17">
    <location>
        <begin position="145"/>
        <end position="166"/>
    </location>
</feature>
<evidence type="ECO:0000259" key="20">
    <source>
        <dbReference type="PROSITE" id="PS50221"/>
    </source>
</evidence>
<accession>A0AAR2IYR9</accession>
<dbReference type="InterPro" id="IPR017981">
    <property type="entry name" value="GPCR_2-like_7TM"/>
</dbReference>
<feature type="compositionally biased region" description="Low complexity" evidence="17">
    <location>
        <begin position="36"/>
        <end position="53"/>
    </location>
</feature>
<evidence type="ECO:0000256" key="18">
    <source>
        <dbReference type="SAM" id="Phobius"/>
    </source>
</evidence>
<keyword evidence="3" id="KW-1003">Cell membrane</keyword>
<feature type="domain" description="G-protein coupled receptors family 2 profile 2" evidence="21">
    <location>
        <begin position="1009"/>
        <end position="1265"/>
    </location>
</feature>
<evidence type="ECO:0000256" key="16">
    <source>
        <dbReference type="ARBA" id="ARBA00093560"/>
    </source>
</evidence>
<feature type="transmembrane region" description="Helical" evidence="18">
    <location>
        <begin position="1241"/>
        <end position="1263"/>
    </location>
</feature>
<evidence type="ECO:0000256" key="13">
    <source>
        <dbReference type="ARBA" id="ARBA00023224"/>
    </source>
</evidence>
<reference evidence="22 23" key="1">
    <citation type="submission" date="2020-10" db="EMBL/GenBank/DDBJ databases">
        <title>Pygocentrus nattereri (red-bellied piranha) genome, fPygNat1, primary haplotype.</title>
        <authorList>
            <person name="Myers G."/>
            <person name="Meyer A."/>
            <person name="Karagic N."/>
            <person name="Pippel M."/>
            <person name="Winkler S."/>
            <person name="Tracey A."/>
            <person name="Wood J."/>
            <person name="Formenti G."/>
            <person name="Howe K."/>
            <person name="Fedrigo O."/>
            <person name="Jarvis E.D."/>
        </authorList>
    </citation>
    <scope>NUCLEOTIDE SEQUENCE [LARGE SCALE GENOMIC DNA]</scope>
</reference>
<evidence type="ECO:0000256" key="2">
    <source>
        <dbReference type="ARBA" id="ARBA00007343"/>
    </source>
</evidence>
<evidence type="ECO:0000256" key="1">
    <source>
        <dbReference type="ARBA" id="ARBA00004424"/>
    </source>
</evidence>
<feature type="transmembrane region" description="Helical" evidence="18">
    <location>
        <begin position="1007"/>
        <end position="1033"/>
    </location>
</feature>
<reference evidence="22" key="3">
    <citation type="submission" date="2025-09" db="UniProtKB">
        <authorList>
            <consortium name="Ensembl"/>
        </authorList>
    </citation>
    <scope>IDENTIFICATION</scope>
</reference>
<dbReference type="PROSITE" id="PS00650">
    <property type="entry name" value="G_PROTEIN_RECEP_F2_2"/>
    <property type="match status" value="1"/>
</dbReference>
<evidence type="ECO:0000256" key="17">
    <source>
        <dbReference type="SAM" id="MobiDB-lite"/>
    </source>
</evidence>
<evidence type="ECO:0000259" key="21">
    <source>
        <dbReference type="PROSITE" id="PS50261"/>
    </source>
</evidence>
<keyword evidence="23" id="KW-1185">Reference proteome</keyword>
<dbReference type="Pfam" id="PF00002">
    <property type="entry name" value="7tm_2"/>
    <property type="match status" value="1"/>
</dbReference>
<dbReference type="InterPro" id="IPR057244">
    <property type="entry name" value="GAIN_B"/>
</dbReference>
<evidence type="ECO:0000256" key="7">
    <source>
        <dbReference type="ARBA" id="ARBA00022989"/>
    </source>
</evidence>
<feature type="domain" description="GAIN-B" evidence="20">
    <location>
        <begin position="852"/>
        <end position="1006"/>
    </location>
</feature>
<keyword evidence="5 18" id="KW-0812">Transmembrane</keyword>
<dbReference type="Gene3D" id="1.20.1070.10">
    <property type="entry name" value="Rhodopsin 7-helix transmembrane proteins"/>
    <property type="match status" value="1"/>
</dbReference>
<evidence type="ECO:0000256" key="8">
    <source>
        <dbReference type="ARBA" id="ARBA00023040"/>
    </source>
</evidence>
<feature type="transmembrane region" description="Helical" evidence="18">
    <location>
        <begin position="1167"/>
        <end position="1193"/>
    </location>
</feature>
<keyword evidence="11" id="KW-0675">Receptor</keyword>
<feature type="compositionally biased region" description="Polar residues" evidence="17">
    <location>
        <begin position="167"/>
        <end position="183"/>
    </location>
</feature>
<feature type="transmembrane region" description="Helical" evidence="18">
    <location>
        <begin position="1082"/>
        <end position="1104"/>
    </location>
</feature>
<dbReference type="GO" id="GO:0007166">
    <property type="term" value="P:cell surface receptor signaling pathway"/>
    <property type="evidence" value="ECO:0007669"/>
    <property type="project" value="InterPro"/>
</dbReference>
<evidence type="ECO:0000256" key="4">
    <source>
        <dbReference type="ARBA" id="ARBA00022553"/>
    </source>
</evidence>
<dbReference type="SUPFAM" id="SSF81321">
    <property type="entry name" value="Family A G protein-coupled receptor-like"/>
    <property type="match status" value="1"/>
</dbReference>
<keyword evidence="9 18" id="KW-0472">Membrane</keyword>
<comment type="subcellular location">
    <subcellularLocation>
        <location evidence="1">Apical cell membrane</location>
        <topology evidence="1">Multi-pass membrane protein</topology>
    </subcellularLocation>
</comment>
<proteinExistence type="inferred from homology"/>
<feature type="compositionally biased region" description="Polar residues" evidence="17">
    <location>
        <begin position="123"/>
        <end position="144"/>
    </location>
</feature>
<feature type="signal peptide" evidence="19">
    <location>
        <begin position="1"/>
        <end position="36"/>
    </location>
</feature>
<dbReference type="GO" id="GO:0004930">
    <property type="term" value="F:G protein-coupled receptor activity"/>
    <property type="evidence" value="ECO:0007669"/>
    <property type="project" value="UniProtKB-KW"/>
</dbReference>
<sequence length="1351" mass="146680">MVHLNLAGRNRSQWKLMDHVLLSVLVLVLLPLKGSGTTQTSMTTTSPTPGGSPAKTEVTNQTATSTSTAADTAMTATAVNYWMRISVNVSGHSEADITAWLKGLFQQHLGECRYITNATSATSSQMAFTSTTPPSETSDGTHSNTFSTTPDDFSSPSTQSATPSPAVQLQTQASGNSSVKENETTTSLFQNIEVMCDNKTAVRHTECTVLLQLSQPTSPCCIARIVSIVQVNSTIQGQVIGNQVQRVGKELCHSDATGSPAGSFEKNGSLNTEVLCNSNAAMHVLCSGDSENVTHNPVKSSSTCVPSPTDCMFSQDCSDYSRYYWMRMSVNVIGNVSEHNESKITAWVQSLFQQHGGECAFILKSSAASSSHLPFTTSESSSSAYSASWGTSLSSAPSTQNVSTTNENTTSLFQDIDVICYKTSIGCTECTVLLRLSRPTSPCCIACIISAVQMNSTLQGQVLEMRKEAVTAEDLLKQSKNGSALNSTQVKWIVFWLETLLSGPNVTLELGNISINIVSSLLDASAQMLSSCSNRIIRTVDAVGLKLEELGQNKTILSPYVALAVVRVNGTDFPNTSFTVNSSNLQINFDSLSWSVNNTAFPLQGSIILPSTLLSKISMDEKKQASRIQFHFYQKSSLFQDQEPNSLISGVLGCSVANLSISNLTDNVTITLRKTEPVSNDSSVSCVFWNFSLNSGSGGWSSEGCTVMSSTETETVCSCNHLTSFALRNRRGSTNLTNEDLAEGLLNQARDASALNSAQVQRIVSELELLVSGPEVSQTLGSTSINIVSNLLAAAPAALASTASRIVEIVDRVGLKLVVNGQNKTILSPSVALAVKMVNGTVFEQTSFTLTDSSTLQIDGDSVSRMSVLPPQGSIVLPASLMANLTSQQQKLASRVQFSFYQKSTLFQDKALKSEHWLVSGVLGCSVANLSISDLRENVTIILRNTEPVPADSSVSCVFWKSSLNSGSGGWSSEGCTVLNRTANETVCRCNHLTSFGVLLGHGTPSIILTFITNIGCGISATFLSLTLITYLVFEELRVDIPSKILIQFCLALLLLNLVFLLDSDLAQKLSKAGLCITTAFFLHYFTLASFTWMALQAVHMYLTIVKVFNTYFSRFMIKLGLVGWGIPLVVVITVLAINKDFYGLRSYGKLEDGSMDYFCWFKMDEAFYAAVMSYFCVTYLLSFSMFVVVMVLMCRIRSQNPHYVRKRTFMQDFRGVTALLVFLGLTWGFAFFAWGPVNLAFMYLFSICNSLQGFFIFVFYCAAKANVRNQWRTYLCCADCSLQGISERMHKVFSGVPFISSSRPKMSFSTPKTLHSGPEGSRQSISLHPRNEHAETLTTVVPSSDCAGWH</sequence>
<dbReference type="InterPro" id="IPR017983">
    <property type="entry name" value="GPCR_2_secretin-like_CS"/>
</dbReference>
<keyword evidence="10" id="KW-1015">Disulfide bond</keyword>
<dbReference type="InterPro" id="IPR058857">
    <property type="entry name" value="GAIN_ADGRG2/6"/>
</dbReference>
<evidence type="ECO:0000256" key="19">
    <source>
        <dbReference type="SAM" id="SignalP"/>
    </source>
</evidence>
<dbReference type="InterPro" id="IPR000832">
    <property type="entry name" value="GPCR_2_secretin-like"/>
</dbReference>
<dbReference type="SMART" id="SM00303">
    <property type="entry name" value="GPS"/>
    <property type="match status" value="2"/>
</dbReference>
<feature type="region of interest" description="Disordered" evidence="17">
    <location>
        <begin position="36"/>
        <end position="67"/>
    </location>
</feature>
<organism evidence="22 23">
    <name type="scientific">Pygocentrus nattereri</name>
    <name type="common">Red-bellied piranha</name>
    <dbReference type="NCBI Taxonomy" id="42514"/>
    <lineage>
        <taxon>Eukaryota</taxon>
        <taxon>Metazoa</taxon>
        <taxon>Chordata</taxon>
        <taxon>Craniata</taxon>
        <taxon>Vertebrata</taxon>
        <taxon>Euteleostomi</taxon>
        <taxon>Actinopterygii</taxon>
        <taxon>Neopterygii</taxon>
        <taxon>Teleostei</taxon>
        <taxon>Ostariophysi</taxon>
        <taxon>Characiformes</taxon>
        <taxon>Characoidei</taxon>
        <taxon>Pygocentrus</taxon>
    </lineage>
</organism>